<gene>
    <name evidence="3" type="ORF">DFH08DRAFT_960446</name>
</gene>
<feature type="region of interest" description="Disordered" evidence="1">
    <location>
        <begin position="144"/>
        <end position="195"/>
    </location>
</feature>
<sequence>MTFAVLCTLHAILGDALTDMEAIYAAADLPPTHKKANSFSRVYASPPLSPLSYSTSAPPNSDSTPDFPSLDAPYNPASAAEQLTVHPTVVAAINRIIVAAGQMATTVQVPFLTLCDAGMGYHLPSCLHVLEAVHDTLLGTGCSARTPEDAEKDPSNPSNGTGRLQDPNGRVPTRLFPSVDPSTTGTGWSPTANRIGSLIDSGKPLRELVANPETKYASVGDADASAVAAFVGL</sequence>
<feature type="signal peptide" evidence="2">
    <location>
        <begin position="1"/>
        <end position="18"/>
    </location>
</feature>
<keyword evidence="2" id="KW-0732">Signal</keyword>
<accession>A0AAD7A297</accession>
<name>A0AAD7A297_9AGAR</name>
<dbReference type="Proteomes" id="UP001218218">
    <property type="component" value="Unassembled WGS sequence"/>
</dbReference>
<evidence type="ECO:0000313" key="3">
    <source>
        <dbReference type="EMBL" id="KAJ7348095.1"/>
    </source>
</evidence>
<organism evidence="3 4">
    <name type="scientific">Mycena albidolilacea</name>
    <dbReference type="NCBI Taxonomy" id="1033008"/>
    <lineage>
        <taxon>Eukaryota</taxon>
        <taxon>Fungi</taxon>
        <taxon>Dikarya</taxon>
        <taxon>Basidiomycota</taxon>
        <taxon>Agaricomycotina</taxon>
        <taxon>Agaricomycetes</taxon>
        <taxon>Agaricomycetidae</taxon>
        <taxon>Agaricales</taxon>
        <taxon>Marasmiineae</taxon>
        <taxon>Mycenaceae</taxon>
        <taxon>Mycena</taxon>
    </lineage>
</organism>
<proteinExistence type="predicted"/>
<reference evidence="3" key="1">
    <citation type="submission" date="2023-03" db="EMBL/GenBank/DDBJ databases">
        <title>Massive genome expansion in bonnet fungi (Mycena s.s.) driven by repeated elements and novel gene families across ecological guilds.</title>
        <authorList>
            <consortium name="Lawrence Berkeley National Laboratory"/>
            <person name="Harder C.B."/>
            <person name="Miyauchi S."/>
            <person name="Viragh M."/>
            <person name="Kuo A."/>
            <person name="Thoen E."/>
            <person name="Andreopoulos B."/>
            <person name="Lu D."/>
            <person name="Skrede I."/>
            <person name="Drula E."/>
            <person name="Henrissat B."/>
            <person name="Morin E."/>
            <person name="Kohler A."/>
            <person name="Barry K."/>
            <person name="LaButti K."/>
            <person name="Morin E."/>
            <person name="Salamov A."/>
            <person name="Lipzen A."/>
            <person name="Mereny Z."/>
            <person name="Hegedus B."/>
            <person name="Baldrian P."/>
            <person name="Stursova M."/>
            <person name="Weitz H."/>
            <person name="Taylor A."/>
            <person name="Grigoriev I.V."/>
            <person name="Nagy L.G."/>
            <person name="Martin F."/>
            <person name="Kauserud H."/>
        </authorList>
    </citation>
    <scope>NUCLEOTIDE SEQUENCE</scope>
    <source>
        <strain evidence="3">CBHHK002</strain>
    </source>
</reference>
<dbReference type="AlphaFoldDB" id="A0AAD7A297"/>
<comment type="caution">
    <text evidence="3">The sequence shown here is derived from an EMBL/GenBank/DDBJ whole genome shotgun (WGS) entry which is preliminary data.</text>
</comment>
<feature type="region of interest" description="Disordered" evidence="1">
    <location>
        <begin position="53"/>
        <end position="73"/>
    </location>
</feature>
<feature type="chain" id="PRO_5042196257" evidence="2">
    <location>
        <begin position="19"/>
        <end position="233"/>
    </location>
</feature>
<feature type="compositionally biased region" description="Polar residues" evidence="1">
    <location>
        <begin position="180"/>
        <end position="194"/>
    </location>
</feature>
<evidence type="ECO:0000313" key="4">
    <source>
        <dbReference type="Proteomes" id="UP001218218"/>
    </source>
</evidence>
<evidence type="ECO:0000256" key="1">
    <source>
        <dbReference type="SAM" id="MobiDB-lite"/>
    </source>
</evidence>
<evidence type="ECO:0000256" key="2">
    <source>
        <dbReference type="SAM" id="SignalP"/>
    </source>
</evidence>
<dbReference type="EMBL" id="JARIHO010000018">
    <property type="protein sequence ID" value="KAJ7348095.1"/>
    <property type="molecule type" value="Genomic_DNA"/>
</dbReference>
<protein>
    <submittedName>
        <fullName evidence="3">Uncharacterized protein</fullName>
    </submittedName>
</protein>
<keyword evidence="4" id="KW-1185">Reference proteome</keyword>